<accession>A0A494ZQU3</accession>
<dbReference type="Gene3D" id="2.30.30.940">
    <property type="match status" value="1"/>
</dbReference>
<comment type="caution">
    <text evidence="2">The sequence shown here is derived from an EMBL/GenBank/DDBJ whole genome shotgun (WGS) entry which is preliminary data.</text>
</comment>
<dbReference type="SUPFAM" id="SSF52540">
    <property type="entry name" value="P-loop containing nucleoside triphosphate hydrolases"/>
    <property type="match status" value="1"/>
</dbReference>
<evidence type="ECO:0000313" key="3">
    <source>
        <dbReference type="Proteomes" id="UP000269301"/>
    </source>
</evidence>
<name>A0A494ZQU3_9BACI</name>
<dbReference type="InterPro" id="IPR027785">
    <property type="entry name" value="UvrD-like_helicase_C"/>
</dbReference>
<feature type="domain" description="UvrD-like helicase C-terminal" evidence="1">
    <location>
        <begin position="117"/>
        <end position="164"/>
    </location>
</feature>
<dbReference type="EMBL" id="RBZP01000037">
    <property type="protein sequence ID" value="RKQ27974.1"/>
    <property type="molecule type" value="Genomic_DNA"/>
</dbReference>
<evidence type="ECO:0000259" key="1">
    <source>
        <dbReference type="Pfam" id="PF13538"/>
    </source>
</evidence>
<keyword evidence="3" id="KW-1185">Reference proteome</keyword>
<dbReference type="CDD" id="cd18809">
    <property type="entry name" value="SF1_C_RecD"/>
    <property type="match status" value="1"/>
</dbReference>
<proteinExistence type="predicted"/>
<sequence length="188" mass="21571">MCSPKRDVVQGVFSYMQNLLIKEEIPSAVRFKPTGFENGQYTFYLGDREIQLKNNVEKSVLNGDLGIVVGVLPAEEQIRINEETQEEEIVEEPERLIVRFDKKEILYYKEEMNELALAYCFSVHKTQGSEFPHVLLPISSAHRFMMNRNLLYTAITRAKKEITIIGELEVFLQGLKENLGQSPATLTL</sequence>
<dbReference type="Proteomes" id="UP000269301">
    <property type="component" value="Unassembled WGS sequence"/>
</dbReference>
<dbReference type="Gene3D" id="3.40.50.300">
    <property type="entry name" value="P-loop containing nucleotide triphosphate hydrolases"/>
    <property type="match status" value="1"/>
</dbReference>
<reference evidence="2 3" key="1">
    <citation type="journal article" date="2016" name="Int. J. Syst. Evol. Microbiol.">
        <title>Oceanobacillus halophilus sp. nov., a novel moderately halophilic bacterium from a hypersaline lake.</title>
        <authorList>
            <person name="Amoozegar M.A."/>
            <person name="Bagheri M."/>
            <person name="Makhdoumi A."/>
            <person name="Nikou M.M."/>
            <person name="Fazeli S.A.S."/>
            <person name="Schumann P."/>
            <person name="Sproer C."/>
            <person name="Sanchez-Porro C."/>
            <person name="Ventosa A."/>
        </authorList>
    </citation>
    <scope>NUCLEOTIDE SEQUENCE [LARGE SCALE GENOMIC DNA]</scope>
    <source>
        <strain evidence="2 3">DSM 23996</strain>
    </source>
</reference>
<dbReference type="Pfam" id="PF13538">
    <property type="entry name" value="UvrD_C_2"/>
    <property type="match status" value="1"/>
</dbReference>
<dbReference type="InterPro" id="IPR027417">
    <property type="entry name" value="P-loop_NTPase"/>
</dbReference>
<gene>
    <name evidence="2" type="ORF">D8M06_19390</name>
</gene>
<evidence type="ECO:0000313" key="2">
    <source>
        <dbReference type="EMBL" id="RKQ27974.1"/>
    </source>
</evidence>
<protein>
    <recommendedName>
        <fullName evidence="1">UvrD-like helicase C-terminal domain-containing protein</fullName>
    </recommendedName>
</protein>
<dbReference type="AlphaFoldDB" id="A0A494ZQU3"/>
<organism evidence="2 3">
    <name type="scientific">Oceanobacillus halophilus</name>
    <dbReference type="NCBI Taxonomy" id="930130"/>
    <lineage>
        <taxon>Bacteria</taxon>
        <taxon>Bacillati</taxon>
        <taxon>Bacillota</taxon>
        <taxon>Bacilli</taxon>
        <taxon>Bacillales</taxon>
        <taxon>Bacillaceae</taxon>
        <taxon>Oceanobacillus</taxon>
    </lineage>
</organism>